<accession>A0A917JZE9</accession>
<keyword evidence="9 15" id="KW-1133">Transmembrane helix</keyword>
<evidence type="ECO:0000256" key="5">
    <source>
        <dbReference type="ARBA" id="ARBA00022475"/>
    </source>
</evidence>
<proteinExistence type="inferred from homology"/>
<dbReference type="AlphaFoldDB" id="A0A917JZE9"/>
<feature type="transmembrane region" description="Helical" evidence="15">
    <location>
        <begin position="112"/>
        <end position="134"/>
    </location>
</feature>
<evidence type="ECO:0000256" key="4">
    <source>
        <dbReference type="ARBA" id="ARBA00017504"/>
    </source>
</evidence>
<dbReference type="EC" id="1.3.99.-" evidence="14"/>
<keyword evidence="12 14" id="KW-0472">Membrane</keyword>
<keyword evidence="17" id="KW-1185">Reference proteome</keyword>
<evidence type="ECO:0000256" key="12">
    <source>
        <dbReference type="ARBA" id="ARBA00023136"/>
    </source>
</evidence>
<dbReference type="Proteomes" id="UP000630149">
    <property type="component" value="Unassembled WGS sequence"/>
</dbReference>
<organism evidence="16 17">
    <name type="scientific">Legionella impletisoli</name>
    <dbReference type="NCBI Taxonomy" id="343510"/>
    <lineage>
        <taxon>Bacteria</taxon>
        <taxon>Pseudomonadati</taxon>
        <taxon>Pseudomonadota</taxon>
        <taxon>Gammaproteobacteria</taxon>
        <taxon>Legionellales</taxon>
        <taxon>Legionellaceae</taxon>
        <taxon>Legionella</taxon>
    </lineage>
</organism>
<comment type="catalytic activity">
    <reaction evidence="13 14">
        <text>protoporphyrinogen IX + 3 A = protoporphyrin IX + 3 AH2</text>
        <dbReference type="Rhea" id="RHEA:62000"/>
        <dbReference type="ChEBI" id="CHEBI:13193"/>
        <dbReference type="ChEBI" id="CHEBI:17499"/>
        <dbReference type="ChEBI" id="CHEBI:57306"/>
        <dbReference type="ChEBI" id="CHEBI:57307"/>
    </reaction>
</comment>
<evidence type="ECO:0000256" key="6">
    <source>
        <dbReference type="ARBA" id="ARBA00022617"/>
    </source>
</evidence>
<dbReference type="PIRSF" id="PIRSF004638">
    <property type="entry name" value="UCP004638"/>
    <property type="match status" value="1"/>
</dbReference>
<dbReference type="PANTHER" id="PTHR40255:SF1">
    <property type="entry name" value="PROTOPORPHYRINOGEN IX OXIDASE"/>
    <property type="match status" value="1"/>
</dbReference>
<evidence type="ECO:0000256" key="3">
    <source>
        <dbReference type="ARBA" id="ARBA00006501"/>
    </source>
</evidence>
<comment type="function">
    <text evidence="14">Catalyzes the oxidation of protoporphyrinogen IX to protoporphyrin IX.</text>
</comment>
<reference evidence="16" key="2">
    <citation type="submission" date="2020-09" db="EMBL/GenBank/DDBJ databases">
        <authorList>
            <person name="Sun Q."/>
            <person name="Ohkuma M."/>
        </authorList>
    </citation>
    <scope>NUCLEOTIDE SEQUENCE</scope>
    <source>
        <strain evidence="16">JCM 13919</strain>
    </source>
</reference>
<feature type="transmembrane region" description="Helical" evidence="15">
    <location>
        <begin position="47"/>
        <end position="68"/>
    </location>
</feature>
<comment type="subcellular location">
    <subcellularLocation>
        <location evidence="1">Cell membrane</location>
        <topology evidence="1">Multi-pass membrane protein</topology>
    </subcellularLocation>
</comment>
<evidence type="ECO:0000256" key="7">
    <source>
        <dbReference type="ARBA" id="ARBA00022692"/>
    </source>
</evidence>
<evidence type="ECO:0000256" key="14">
    <source>
        <dbReference type="PIRNR" id="PIRNR004638"/>
    </source>
</evidence>
<comment type="similarity">
    <text evidence="3 14">Belongs to the HemJ family.</text>
</comment>
<dbReference type="InterPro" id="IPR005265">
    <property type="entry name" value="HemJ-like"/>
</dbReference>
<dbReference type="Pfam" id="PF03653">
    <property type="entry name" value="UPF0093"/>
    <property type="match status" value="1"/>
</dbReference>
<dbReference type="RefSeq" id="WP_131777037.1">
    <property type="nucleotide sequence ID" value="NZ_BMOB01000008.1"/>
</dbReference>
<gene>
    <name evidence="16" type="ORF">GCM10007966_18830</name>
</gene>
<protein>
    <recommendedName>
        <fullName evidence="4 14">Protoporphyrinogen IX oxidase</fullName>
        <ecNumber evidence="14">1.3.99.-</ecNumber>
    </recommendedName>
</protein>
<evidence type="ECO:0000256" key="15">
    <source>
        <dbReference type="SAM" id="Phobius"/>
    </source>
</evidence>
<evidence type="ECO:0000313" key="17">
    <source>
        <dbReference type="Proteomes" id="UP000630149"/>
    </source>
</evidence>
<keyword evidence="11 14" id="KW-0408">Iron</keyword>
<dbReference type="OrthoDB" id="5770094at2"/>
<name>A0A917JZE9_9GAMM</name>
<evidence type="ECO:0000256" key="8">
    <source>
        <dbReference type="ARBA" id="ARBA00022723"/>
    </source>
</evidence>
<comment type="pathway">
    <text evidence="2 14">Porphyrin-containing compound metabolism; protoporphyrin-IX biosynthesis; protoporphyrin-IX from protoporphyrinogen-IX: step 1/1.</text>
</comment>
<dbReference type="PANTHER" id="PTHR40255">
    <property type="entry name" value="UPF0093 MEMBRANE PROTEIN SLR1790"/>
    <property type="match status" value="1"/>
</dbReference>
<evidence type="ECO:0000256" key="10">
    <source>
        <dbReference type="ARBA" id="ARBA00023002"/>
    </source>
</evidence>
<evidence type="ECO:0000313" key="16">
    <source>
        <dbReference type="EMBL" id="GGI90276.1"/>
    </source>
</evidence>
<evidence type="ECO:0000256" key="9">
    <source>
        <dbReference type="ARBA" id="ARBA00022989"/>
    </source>
</evidence>
<feature type="transmembrane region" description="Helical" evidence="15">
    <location>
        <begin position="6"/>
        <end position="26"/>
    </location>
</feature>
<evidence type="ECO:0000256" key="2">
    <source>
        <dbReference type="ARBA" id="ARBA00005073"/>
    </source>
</evidence>
<sequence>MRWLLLLHIATMIGWCGFLLYMPALISISAGQGIPFEAKEQVILPRLFFTHILTPIALIAIISGTFIFVQQNTIAMWLMAKLSLVSVLVMIHAFNGWLILKMESKSQKNLNRLCLLTGIVTFLFITAIISLVLLKPDIGQLA</sequence>
<evidence type="ECO:0000256" key="1">
    <source>
        <dbReference type="ARBA" id="ARBA00004651"/>
    </source>
</evidence>
<evidence type="ECO:0000256" key="13">
    <source>
        <dbReference type="ARBA" id="ARBA00048390"/>
    </source>
</evidence>
<evidence type="ECO:0000256" key="11">
    <source>
        <dbReference type="ARBA" id="ARBA00023004"/>
    </source>
</evidence>
<comment type="caution">
    <text evidence="16">The sequence shown here is derived from an EMBL/GenBank/DDBJ whole genome shotgun (WGS) entry which is preliminary data.</text>
</comment>
<dbReference type="EMBL" id="BMOB01000008">
    <property type="protein sequence ID" value="GGI90276.1"/>
    <property type="molecule type" value="Genomic_DNA"/>
</dbReference>
<keyword evidence="6 14" id="KW-0349">Heme</keyword>
<dbReference type="GO" id="GO:0046872">
    <property type="term" value="F:metal ion binding"/>
    <property type="evidence" value="ECO:0007669"/>
    <property type="project" value="UniProtKB-UniRule"/>
</dbReference>
<feature type="transmembrane region" description="Helical" evidence="15">
    <location>
        <begin position="74"/>
        <end position="100"/>
    </location>
</feature>
<keyword evidence="8 14" id="KW-0479">Metal-binding</keyword>
<dbReference type="GO" id="GO:0070818">
    <property type="term" value="F:protoporphyrinogen oxidase activity"/>
    <property type="evidence" value="ECO:0007669"/>
    <property type="project" value="UniProtKB-UniRule"/>
</dbReference>
<keyword evidence="7 15" id="KW-0812">Transmembrane</keyword>
<reference evidence="16" key="1">
    <citation type="journal article" date="2014" name="Int. J. Syst. Evol. Microbiol.">
        <title>Complete genome sequence of Corynebacterium casei LMG S-19264T (=DSM 44701T), isolated from a smear-ripened cheese.</title>
        <authorList>
            <consortium name="US DOE Joint Genome Institute (JGI-PGF)"/>
            <person name="Walter F."/>
            <person name="Albersmeier A."/>
            <person name="Kalinowski J."/>
            <person name="Ruckert C."/>
        </authorList>
    </citation>
    <scope>NUCLEOTIDE SEQUENCE</scope>
    <source>
        <strain evidence="16">JCM 13919</strain>
    </source>
</reference>
<keyword evidence="10" id="KW-0560">Oxidoreductase</keyword>
<dbReference type="GO" id="GO:0005886">
    <property type="term" value="C:plasma membrane"/>
    <property type="evidence" value="ECO:0007669"/>
    <property type="project" value="UniProtKB-SubCell"/>
</dbReference>
<comment type="cofactor">
    <cofactor evidence="14">
        <name>heme b</name>
        <dbReference type="ChEBI" id="CHEBI:60344"/>
    </cofactor>
    <text evidence="14">Binds 1 heme b (iron(II)-protoporphyrin IX) group per subunit.</text>
</comment>
<dbReference type="GO" id="GO:0006782">
    <property type="term" value="P:protoporphyrinogen IX biosynthetic process"/>
    <property type="evidence" value="ECO:0007669"/>
    <property type="project" value="UniProtKB-UniRule"/>
</dbReference>
<keyword evidence="5 14" id="KW-1003">Cell membrane</keyword>